<dbReference type="Pfam" id="PF03382">
    <property type="entry name" value="DUF285"/>
    <property type="match status" value="5"/>
</dbReference>
<name>A0A6C0KVI1_9ZZZZ</name>
<dbReference type="EMBL" id="MN740971">
    <property type="protein sequence ID" value="QHU20700.1"/>
    <property type="molecule type" value="Genomic_DNA"/>
</dbReference>
<dbReference type="CDD" id="cd00146">
    <property type="entry name" value="PKD"/>
    <property type="match status" value="1"/>
</dbReference>
<dbReference type="AlphaFoldDB" id="A0A6C0KVI1"/>
<organism evidence="2">
    <name type="scientific">viral metagenome</name>
    <dbReference type="NCBI Taxonomy" id="1070528"/>
    <lineage>
        <taxon>unclassified sequences</taxon>
        <taxon>metagenomes</taxon>
        <taxon>organismal metagenomes</taxon>
    </lineage>
</organism>
<dbReference type="InterPro" id="IPR028992">
    <property type="entry name" value="Hedgehog/Intein_dom"/>
</dbReference>
<evidence type="ECO:0000313" key="2">
    <source>
        <dbReference type="EMBL" id="QHU20700.1"/>
    </source>
</evidence>
<dbReference type="Gene3D" id="2.60.40.10">
    <property type="entry name" value="Immunoglobulins"/>
    <property type="match status" value="1"/>
</dbReference>
<dbReference type="InterPro" id="IPR005046">
    <property type="entry name" value="DUF285"/>
</dbReference>
<feature type="domain" description="PKD" evidence="1">
    <location>
        <begin position="32"/>
        <end position="58"/>
    </location>
</feature>
<dbReference type="Pfam" id="PF13403">
    <property type="entry name" value="Hint_2"/>
    <property type="match status" value="1"/>
</dbReference>
<dbReference type="InterPro" id="IPR000601">
    <property type="entry name" value="PKD_dom"/>
</dbReference>
<evidence type="ECO:0000259" key="1">
    <source>
        <dbReference type="PROSITE" id="PS50093"/>
    </source>
</evidence>
<dbReference type="PROSITE" id="PS50093">
    <property type="entry name" value="PKD"/>
    <property type="match status" value="1"/>
</dbReference>
<proteinExistence type="predicted"/>
<dbReference type="InterPro" id="IPR013783">
    <property type="entry name" value="Ig-like_fold"/>
</dbReference>
<dbReference type="SUPFAM" id="SSF51294">
    <property type="entry name" value="Hedgehog/intein (Hint) domain"/>
    <property type="match status" value="1"/>
</dbReference>
<dbReference type="InterPro" id="IPR036844">
    <property type="entry name" value="Hint_dom_sf"/>
</dbReference>
<accession>A0A6C0KVI1</accession>
<protein>
    <recommendedName>
        <fullName evidence="1">PKD domain-containing protein</fullName>
    </recommendedName>
</protein>
<sequence length="790" mass="87561">MASSACVLIYQLPTDNFILTIPLFGGVATSIDWGDGNFSYDNNRVHTYATAGTYTVQVMGSGIIMMDQAHDVQNSAVQYLIECSSFGEIGLTSLDYAFWRCSALTTVPALLPAGSNITTMAHTFDSATAMNSDLHQWDVSYVTNMSGMFTDATAFNNGDSGNNGNIVLNWGNKTQNVTDMSYMFNNASSFNQRINSFNVSSVTTMEGMFNGAILFNNGDPGNNQVHPIAWGTHTGNVTNMYSMFSNAYAFNQDISGWSTGSCTNMYAMFSSTTVFNQYLGSWDVSNVQDMGSMFSNARVFNNGDLGNNQGHPLAWTTSQVTNMNQIFQNAYVFNQDVSGWNVSAVQDMSGMFRRAYLFNQDLSAWVPSSSTSMYRMFRDATAFNNGDSGNNQNKPMTSWGSHLSNVQDMGQMFENATAFNQDVNNWDVSNVSYIEYMFYGATLFNQNLSTWNPTNASAVWGFLSGCATSITNYDALLNGWSQRTLQEGLYFSNMGLVYSSASSTARHLIETSYNWNIEGDIQTSVNPIPTNTNITFTITGNQNAMGDYLSAGHTYRLVDLSNNPVSGDIVLDGSVAYPTLIFTNVNFTTSGSHLLNLYDVTNSQNAGYDFPYNIIVSGGMACFKEGSKILTMEGYLPIEQLRKGDQVLTSRHGFKAINMIGKRVIDHVVSEERIKDQLYILSPSKYPELKEDLIITGCHSVLIDHFEEGEKEKTAIILGANYVTDGKYRLPACVDQRTSVYDKKGKYTIYHMALEHADYYMNYGVYANGLLVETTSKRYMKELSEMTLIE</sequence>
<dbReference type="InterPro" id="IPR035986">
    <property type="entry name" value="PKD_dom_sf"/>
</dbReference>
<reference evidence="2" key="1">
    <citation type="journal article" date="2020" name="Nature">
        <title>Giant virus diversity and host interactions through global metagenomics.</title>
        <authorList>
            <person name="Schulz F."/>
            <person name="Roux S."/>
            <person name="Paez-Espino D."/>
            <person name="Jungbluth S."/>
            <person name="Walsh D.A."/>
            <person name="Denef V.J."/>
            <person name="McMahon K.D."/>
            <person name="Konstantinidis K.T."/>
            <person name="Eloe-Fadrosh E.A."/>
            <person name="Kyrpides N.C."/>
            <person name="Woyke T."/>
        </authorList>
    </citation>
    <scope>NUCLEOTIDE SEQUENCE</scope>
    <source>
        <strain evidence="2">GVMAG-S-3300013093-109</strain>
    </source>
</reference>
<dbReference type="SUPFAM" id="SSF49299">
    <property type="entry name" value="PKD domain"/>
    <property type="match status" value="1"/>
</dbReference>
<dbReference type="Gene3D" id="2.170.16.10">
    <property type="entry name" value="Hedgehog/Intein (Hint) domain"/>
    <property type="match status" value="1"/>
</dbReference>